<organism evidence="1 2">
    <name type="scientific">SAR324 cluster bacterium</name>
    <dbReference type="NCBI Taxonomy" id="2024889"/>
    <lineage>
        <taxon>Bacteria</taxon>
        <taxon>Deltaproteobacteria</taxon>
        <taxon>SAR324 cluster</taxon>
    </lineage>
</organism>
<proteinExistence type="predicted"/>
<evidence type="ECO:0000313" key="2">
    <source>
        <dbReference type="Proteomes" id="UP000226525"/>
    </source>
</evidence>
<name>A0A2D6YFV5_9DELT</name>
<accession>A0A2D6YFV5</accession>
<evidence type="ECO:0000313" key="1">
    <source>
        <dbReference type="EMBL" id="MAH62051.1"/>
    </source>
</evidence>
<gene>
    <name evidence="1" type="ORF">CMN54_01115</name>
</gene>
<comment type="caution">
    <text evidence="1">The sequence shown here is derived from an EMBL/GenBank/DDBJ whole genome shotgun (WGS) entry which is preliminary data.</text>
</comment>
<sequence>MNPPKLSKVRNQVNKTALEAAVFEYRNQGWSQQRIANHLGYSRSYIRKLLGASDSTEKLKVSHSPVPELKPEFVESQNYSVPELQRVMEAVQVECRKLVKLEQEEIQNQVLEDLQLERRLYLSAIVLLGASPAAVLNSPDFRRAQLFISSLQQLSSVIHKNTQALLKIYGLDSEKNVDMDIFNIDFIAAAREGGLDVTGFDGGANDHLQT</sequence>
<dbReference type="Proteomes" id="UP000226525">
    <property type="component" value="Unassembled WGS sequence"/>
</dbReference>
<reference evidence="2" key="1">
    <citation type="submission" date="2017-09" db="EMBL/GenBank/DDBJ databases">
        <title>The Reconstruction of 2,631 Draft Metagenome-Assembled Genomes from the Global Oceans.</title>
        <authorList>
            <person name="Tully B.J."/>
            <person name="Graham E.D."/>
            <person name="Heidelberg J.F."/>
        </authorList>
    </citation>
    <scope>NUCLEOTIDE SEQUENCE [LARGE SCALE GENOMIC DNA]</scope>
</reference>
<dbReference type="AlphaFoldDB" id="A0A2D6YFV5"/>
<dbReference type="EMBL" id="NZEX01000012">
    <property type="protein sequence ID" value="MAH62051.1"/>
    <property type="molecule type" value="Genomic_DNA"/>
</dbReference>
<protein>
    <submittedName>
        <fullName evidence="1">Uncharacterized protein</fullName>
    </submittedName>
</protein>